<dbReference type="AlphaFoldDB" id="A0A0F9HQ13"/>
<sequence length="273" mass="28938">MSETITGCVDFLTGEVKFTYDTQCTLKGCMVWEGVHAGQVAITITGGVCADTYYGCVDVTSGTFEVIIPDNCCDECLNCEWPGEFPFFIEETALIPDTYKVKFSGASNCGDNNCYAQLQIFCTNPTPDEALIVTANNSADLLNGTHILERDGCNWTKTIPGTPAVFSFFCRAFGAPVECVNFNTDFPFAPLVITMKASPPTATGVSGKVSISVASATVLTIFSTGSLDWSGEICAFVGGTHPNMEASSDPCSFGTLGFKGLLNGTGSVEILEP</sequence>
<evidence type="ECO:0000313" key="1">
    <source>
        <dbReference type="EMBL" id="KKM17416.1"/>
    </source>
</evidence>
<organism evidence="1">
    <name type="scientific">marine sediment metagenome</name>
    <dbReference type="NCBI Taxonomy" id="412755"/>
    <lineage>
        <taxon>unclassified sequences</taxon>
        <taxon>metagenomes</taxon>
        <taxon>ecological metagenomes</taxon>
    </lineage>
</organism>
<name>A0A0F9HQ13_9ZZZZ</name>
<comment type="caution">
    <text evidence="1">The sequence shown here is derived from an EMBL/GenBank/DDBJ whole genome shotgun (WGS) entry which is preliminary data.</text>
</comment>
<accession>A0A0F9HQ13</accession>
<proteinExistence type="predicted"/>
<dbReference type="EMBL" id="LAZR01014456">
    <property type="protein sequence ID" value="KKM17416.1"/>
    <property type="molecule type" value="Genomic_DNA"/>
</dbReference>
<reference evidence="1" key="1">
    <citation type="journal article" date="2015" name="Nature">
        <title>Complex archaea that bridge the gap between prokaryotes and eukaryotes.</title>
        <authorList>
            <person name="Spang A."/>
            <person name="Saw J.H."/>
            <person name="Jorgensen S.L."/>
            <person name="Zaremba-Niedzwiedzka K."/>
            <person name="Martijn J."/>
            <person name="Lind A.E."/>
            <person name="van Eijk R."/>
            <person name="Schleper C."/>
            <person name="Guy L."/>
            <person name="Ettema T.J."/>
        </authorList>
    </citation>
    <scope>NUCLEOTIDE SEQUENCE</scope>
</reference>
<gene>
    <name evidence="1" type="ORF">LCGC14_1675970</name>
</gene>
<protein>
    <submittedName>
        <fullName evidence="1">Uncharacterized protein</fullName>
    </submittedName>
</protein>